<evidence type="ECO:0000313" key="5">
    <source>
        <dbReference type="EMBL" id="MBM2619334.1"/>
    </source>
</evidence>
<gene>
    <name evidence="5" type="ORF">JIG36_27660</name>
</gene>
<evidence type="ECO:0000256" key="1">
    <source>
        <dbReference type="ARBA" id="ARBA00022729"/>
    </source>
</evidence>
<feature type="signal peptide" evidence="3">
    <location>
        <begin position="1"/>
        <end position="15"/>
    </location>
</feature>
<dbReference type="InterPro" id="IPR000772">
    <property type="entry name" value="Ricin_B_lectin"/>
</dbReference>
<keyword evidence="6" id="KW-1185">Reference proteome</keyword>
<dbReference type="RefSeq" id="WP_203379329.1">
    <property type="nucleotide sequence ID" value="NZ_JAENHP010000010.1"/>
</dbReference>
<evidence type="ECO:0000313" key="6">
    <source>
        <dbReference type="Proteomes" id="UP000632138"/>
    </source>
</evidence>
<dbReference type="InterPro" id="IPR013517">
    <property type="entry name" value="FG-GAP"/>
</dbReference>
<dbReference type="InterPro" id="IPR035992">
    <property type="entry name" value="Ricin_B-like_lectins"/>
</dbReference>
<feature type="compositionally biased region" description="Low complexity" evidence="2">
    <location>
        <begin position="19"/>
        <end position="29"/>
    </location>
</feature>
<dbReference type="SUPFAM" id="SSF69318">
    <property type="entry name" value="Integrin alpha N-terminal domain"/>
    <property type="match status" value="1"/>
</dbReference>
<feature type="region of interest" description="Disordered" evidence="2">
    <location>
        <begin position="331"/>
        <end position="365"/>
    </location>
</feature>
<dbReference type="InterPro" id="IPR028994">
    <property type="entry name" value="Integrin_alpha_N"/>
</dbReference>
<accession>A0ABS2AHK1</accession>
<dbReference type="EMBL" id="JAENHP010000010">
    <property type="protein sequence ID" value="MBM2619334.1"/>
    <property type="molecule type" value="Genomic_DNA"/>
</dbReference>
<proteinExistence type="predicted"/>
<feature type="domain" description="Ricin B lectin" evidence="4">
    <location>
        <begin position="796"/>
        <end position="900"/>
    </location>
</feature>
<dbReference type="Pfam" id="PF13517">
    <property type="entry name" value="FG-GAP_3"/>
    <property type="match status" value="2"/>
</dbReference>
<dbReference type="Gene3D" id="2.40.128.340">
    <property type="match status" value="2"/>
</dbReference>
<dbReference type="CDD" id="cd00161">
    <property type="entry name" value="beta-trefoil_Ricin-like"/>
    <property type="match status" value="1"/>
</dbReference>
<reference evidence="5 6" key="1">
    <citation type="submission" date="2021-01" db="EMBL/GenBank/DDBJ databases">
        <title>Actinoplanes sp. nov. LDG1-06 isolated from lichen.</title>
        <authorList>
            <person name="Saeng-In P."/>
            <person name="Phongsopitanun W."/>
            <person name="Kanchanasin P."/>
            <person name="Yuki M."/>
            <person name="Kudo T."/>
            <person name="Ohkuma M."/>
            <person name="Tanasupawat S."/>
        </authorList>
    </citation>
    <scope>NUCLEOTIDE SEQUENCE [LARGE SCALE GENOMIC DNA]</scope>
    <source>
        <strain evidence="5 6">LDG1-06</strain>
    </source>
</reference>
<keyword evidence="1 3" id="KW-0732">Signal</keyword>
<comment type="caution">
    <text evidence="5">The sequence shown here is derived from an EMBL/GenBank/DDBJ whole genome shotgun (WGS) entry which is preliminary data.</text>
</comment>
<dbReference type="Pfam" id="PF00652">
    <property type="entry name" value="Ricin_B_lectin"/>
    <property type="match status" value="1"/>
</dbReference>
<feature type="chain" id="PRO_5045912913" evidence="3">
    <location>
        <begin position="16"/>
        <end position="912"/>
    </location>
</feature>
<name>A0ABS2AHK1_9ACTN</name>
<evidence type="ECO:0000259" key="4">
    <source>
        <dbReference type="Pfam" id="PF00652"/>
    </source>
</evidence>
<dbReference type="Gene3D" id="2.80.10.50">
    <property type="match status" value="1"/>
</dbReference>
<feature type="region of interest" description="Disordered" evidence="2">
    <location>
        <begin position="14"/>
        <end position="40"/>
    </location>
</feature>
<feature type="compositionally biased region" description="Basic and acidic residues" evidence="2">
    <location>
        <begin position="356"/>
        <end position="365"/>
    </location>
</feature>
<dbReference type="SUPFAM" id="SSF50370">
    <property type="entry name" value="Ricin B-like lectins"/>
    <property type="match status" value="1"/>
</dbReference>
<evidence type="ECO:0000256" key="2">
    <source>
        <dbReference type="SAM" id="MobiDB-lite"/>
    </source>
</evidence>
<sequence>MTVLAVVLAAGPSGAARSGTAEPAAATTMAGGGTSSTVRSSDWTHINATFPTQSYWGRDRARAKVGFSNWESPAVTYRSFFLFDFAGWQGRTITGATLLADLDSSPTCVATPTDLYLTRTVSRSQSVTWKGFSGRDVWHTRLSSASGRAHPGCGNDTTMEWGNVRAAVRDAARTGGKLTLGLRASNEHDRRQWKKFFIDRVRLAITWNVAPARPAGLSTVPPTPCGTAENPTPLNTTTPAFSAQLADPYRDNIRGTVDIREGDQRIHASVTPAVVSGSVVAWPAVPPDRLPADQPRRVFRYLGRTHDGQLPSGWTSPCYFTVDTTGPAAPTVSSTDFPDGEAVQPTGRTGTVRFGPGHDGRGRPETDIAGYRYGFQQDRMTGWVAADPAGNAVLPMILWTASRTLYVQAVDRAGNPSAGDAPCRCASWDLRAHPSGAVPAGIPGDVDGDGRADVSTTVDLGHGRTVAWTLPAEPTGGMRAQPYLGWDTGINGGSDGYRIKPVRGDFTGDGLADIALFRDDPDTRLRLFLLRSDGHGYEATGTPLWEGPAGSAWRLNTIEPVAADADGDGRLDLSVLLRLGDGRFTLNVLRNASDSFAAPAEWWRSTAGSGRPARVVGGDFNGDGRDDIAYVSPDQLSVHMSTGASYGAPKQQPQEGRDIPVAGDVTGDGRTDIVQMHDAGASTQLLLRRATTDGFAPPALWWDGTAAGPAFAAAKATLLAGDYDSDGREDIAAVYDPTGISKVHLFLSGRDDRAVAPDLDAPAWSGPIGADAGPFSPAPGRHYRLIAAPGGWCATAAGTAVRLEPCRTGSAGQRVSFVPVGSGPFYNVVFAPNGQCLDVSKASHEDSASVRLSGCHTAGNKQFRWEHRAGTGLDTEVRIRPAHSDKCLRIANAAVVQGPCTDQSFVIRLEVD</sequence>
<organism evidence="5 6">
    <name type="scientific">Paractinoplanes ovalisporus</name>
    <dbReference type="NCBI Taxonomy" id="2810368"/>
    <lineage>
        <taxon>Bacteria</taxon>
        <taxon>Bacillati</taxon>
        <taxon>Actinomycetota</taxon>
        <taxon>Actinomycetes</taxon>
        <taxon>Micromonosporales</taxon>
        <taxon>Micromonosporaceae</taxon>
        <taxon>Paractinoplanes</taxon>
    </lineage>
</organism>
<evidence type="ECO:0000256" key="3">
    <source>
        <dbReference type="SAM" id="SignalP"/>
    </source>
</evidence>
<dbReference type="PROSITE" id="PS50231">
    <property type="entry name" value="RICIN_B_LECTIN"/>
    <property type="match status" value="1"/>
</dbReference>
<dbReference type="Proteomes" id="UP000632138">
    <property type="component" value="Unassembled WGS sequence"/>
</dbReference>
<protein>
    <submittedName>
        <fullName evidence="5">VCBS repeat-containing protein</fullName>
    </submittedName>
</protein>